<organism evidence="1 2">
    <name type="scientific">Parvicella tangerina</name>
    <dbReference type="NCBI Taxonomy" id="2829795"/>
    <lineage>
        <taxon>Bacteria</taxon>
        <taxon>Pseudomonadati</taxon>
        <taxon>Bacteroidota</taxon>
        <taxon>Flavobacteriia</taxon>
        <taxon>Flavobacteriales</taxon>
        <taxon>Parvicellaceae</taxon>
        <taxon>Parvicella</taxon>
    </lineage>
</organism>
<dbReference type="SUPFAM" id="SSF55144">
    <property type="entry name" value="LigT-like"/>
    <property type="match status" value="1"/>
</dbReference>
<gene>
    <name evidence="1" type="ORF">CRYO30217_02783</name>
</gene>
<name>A0A916JPC3_9FLAO</name>
<evidence type="ECO:0000313" key="2">
    <source>
        <dbReference type="Proteomes" id="UP000683507"/>
    </source>
</evidence>
<protein>
    <recommendedName>
        <fullName evidence="3">2'-5' RNA ligase family protein</fullName>
    </recommendedName>
</protein>
<accession>A0A916JPC3</accession>
<dbReference type="InterPro" id="IPR009097">
    <property type="entry name" value="Cyclic_Pdiesterase"/>
</dbReference>
<dbReference type="KEGG" id="ptan:CRYO30217_02783"/>
<dbReference type="AlphaFoldDB" id="A0A916JPC3"/>
<sequence length="187" mass="21550">MKNAVHDLEPVLIGFDLPENLEQLLSKLNGDLDRSKIDFTRSIPHITLWMGFIKRTQVGALNLGLKKIFSSSSVKTELGALETYNSEFGNVLSWEVQTTRALYLFQNRIHLFFEPFREICSDYKPLDKQTTNYINTFASKSLDNYSPHITLGFGELIDQPEFDRRLTLRDPKMFTIGNYCTCISEIQ</sequence>
<dbReference type="EMBL" id="OU015584">
    <property type="protein sequence ID" value="CAG5085520.1"/>
    <property type="molecule type" value="Genomic_DNA"/>
</dbReference>
<keyword evidence="2" id="KW-1185">Reference proteome</keyword>
<dbReference type="Proteomes" id="UP000683507">
    <property type="component" value="Chromosome"/>
</dbReference>
<dbReference type="RefSeq" id="WP_258542987.1">
    <property type="nucleotide sequence ID" value="NZ_OU015584.1"/>
</dbReference>
<dbReference type="Gene3D" id="3.90.1140.10">
    <property type="entry name" value="Cyclic phosphodiesterase"/>
    <property type="match status" value="1"/>
</dbReference>
<evidence type="ECO:0000313" key="1">
    <source>
        <dbReference type="EMBL" id="CAG5085520.1"/>
    </source>
</evidence>
<proteinExistence type="predicted"/>
<evidence type="ECO:0008006" key="3">
    <source>
        <dbReference type="Google" id="ProtNLM"/>
    </source>
</evidence>
<reference evidence="1" key="1">
    <citation type="submission" date="2021-04" db="EMBL/GenBank/DDBJ databases">
        <authorList>
            <person name="Rodrigo-Torres L."/>
            <person name="Arahal R. D."/>
            <person name="Lucena T."/>
        </authorList>
    </citation>
    <scope>NUCLEOTIDE SEQUENCE</scope>
    <source>
        <strain evidence="1">AS29M-1</strain>
    </source>
</reference>